<reference evidence="4 5" key="1">
    <citation type="submission" date="2018-06" db="EMBL/GenBank/DDBJ databases">
        <authorList>
            <consortium name="Pathogen Informatics"/>
            <person name="Doyle S."/>
        </authorList>
    </citation>
    <scope>NUCLEOTIDE SEQUENCE [LARGE SCALE GENOMIC DNA]</scope>
    <source>
        <strain evidence="4 5">NCTC12151</strain>
    </source>
</reference>
<dbReference type="InterPro" id="IPR011251">
    <property type="entry name" value="Luciferase-like_dom"/>
</dbReference>
<dbReference type="GO" id="GO:0004497">
    <property type="term" value="F:monooxygenase activity"/>
    <property type="evidence" value="ECO:0007669"/>
    <property type="project" value="UniProtKB-KW"/>
</dbReference>
<name>A0A2X4UU22_9GAMM</name>
<dbReference type="AlphaFoldDB" id="A0A2X4UU22"/>
<dbReference type="InterPro" id="IPR019949">
    <property type="entry name" value="CmoO-like"/>
</dbReference>
<dbReference type="InterPro" id="IPR036661">
    <property type="entry name" value="Luciferase-like_sf"/>
</dbReference>
<keyword evidence="4" id="KW-0560">Oxidoreductase</keyword>
<proteinExistence type="predicted"/>
<dbReference type="GO" id="GO:0005829">
    <property type="term" value="C:cytosol"/>
    <property type="evidence" value="ECO:0007669"/>
    <property type="project" value="TreeGrafter"/>
</dbReference>
<gene>
    <name evidence="4" type="primary">limB</name>
    <name evidence="4" type="ORF">NCTC12151_02997</name>
</gene>
<evidence type="ECO:0000313" key="4">
    <source>
        <dbReference type="EMBL" id="SQI43356.1"/>
    </source>
</evidence>
<accession>A0A2X4UU22</accession>
<dbReference type="GO" id="GO:0016705">
    <property type="term" value="F:oxidoreductase activity, acting on paired donors, with incorporation or reduction of molecular oxygen"/>
    <property type="evidence" value="ECO:0007669"/>
    <property type="project" value="InterPro"/>
</dbReference>
<sequence>MTQTSRIPLSVLDLSPIVQGGSIPQTFAHSRELALLAERLGYCRYWLAEHHSMEGIASSATAVLIGYIAGATQKMRVGAGGIMLPNHSPLTIAEQFGTLASLYPDRIDLGLGRAPGTSQETALALRRDDHDSARNYQANVHELQGYFGEDTPERVIKAVPGQGLNVPIWLLGSSLYSAQLAAHMGLPFAFAAHFAPDLLMQALEVYRREFRPSPSLHKPYAMICLNVIAADTHLQAERLFSSLQLHFASMLRGNPGALPPPVDDITQVLAKHELYSVNHTLSLSIVGDKEDVRDGLQNLLQETGIDEIMINGQIFDHQARLRSFELIADIAPELDSVS</sequence>
<dbReference type="OrthoDB" id="9780518at2"/>
<dbReference type="InterPro" id="IPR050766">
    <property type="entry name" value="Bact_Lucif_Oxidored"/>
</dbReference>
<feature type="domain" description="Luciferase-like" evidence="3">
    <location>
        <begin position="24"/>
        <end position="306"/>
    </location>
</feature>
<dbReference type="Gene3D" id="3.20.20.30">
    <property type="entry name" value="Luciferase-like domain"/>
    <property type="match status" value="1"/>
</dbReference>
<dbReference type="SUPFAM" id="SSF51679">
    <property type="entry name" value="Bacterial luciferase-like"/>
    <property type="match status" value="1"/>
</dbReference>
<dbReference type="FunFam" id="3.20.20.30:FF:000002">
    <property type="entry name" value="LLM class flavin-dependent oxidoreductase"/>
    <property type="match status" value="1"/>
</dbReference>
<evidence type="ECO:0000313" key="5">
    <source>
        <dbReference type="Proteomes" id="UP000249005"/>
    </source>
</evidence>
<evidence type="ECO:0000256" key="2">
    <source>
        <dbReference type="ARBA" id="ARBA00074555"/>
    </source>
</evidence>
<dbReference type="KEGG" id="lri:NCTC12151_02997"/>
<comment type="similarity">
    <text evidence="1">To bacterial alkanal monooxygenase alpha and beta chains.</text>
</comment>
<dbReference type="NCBIfam" id="TIGR03558">
    <property type="entry name" value="oxido_grp_1"/>
    <property type="match status" value="1"/>
</dbReference>
<evidence type="ECO:0000256" key="1">
    <source>
        <dbReference type="ARBA" id="ARBA00007789"/>
    </source>
</evidence>
<dbReference type="PANTHER" id="PTHR30137:SF6">
    <property type="entry name" value="LUCIFERASE-LIKE MONOOXYGENASE"/>
    <property type="match status" value="1"/>
</dbReference>
<dbReference type="RefSeq" id="WP_111741356.1">
    <property type="nucleotide sequence ID" value="NZ_LR698987.1"/>
</dbReference>
<keyword evidence="4" id="KW-0503">Monooxygenase</keyword>
<dbReference type="Proteomes" id="UP000249005">
    <property type="component" value="Chromosome 1"/>
</dbReference>
<evidence type="ECO:0000259" key="3">
    <source>
        <dbReference type="Pfam" id="PF00296"/>
    </source>
</evidence>
<protein>
    <recommendedName>
        <fullName evidence="2">Luciferase-like monooxygenase</fullName>
    </recommendedName>
</protein>
<dbReference type="EMBL" id="LS483470">
    <property type="protein sequence ID" value="SQI43356.1"/>
    <property type="molecule type" value="Genomic_DNA"/>
</dbReference>
<dbReference type="PANTHER" id="PTHR30137">
    <property type="entry name" value="LUCIFERASE-LIKE MONOOXYGENASE"/>
    <property type="match status" value="1"/>
</dbReference>
<organism evidence="4 5">
    <name type="scientific">Leminorella richardii</name>
    <dbReference type="NCBI Taxonomy" id="158841"/>
    <lineage>
        <taxon>Bacteria</taxon>
        <taxon>Pseudomonadati</taxon>
        <taxon>Pseudomonadota</taxon>
        <taxon>Gammaproteobacteria</taxon>
        <taxon>Enterobacterales</taxon>
        <taxon>Budviciaceae</taxon>
        <taxon>Leminorella</taxon>
    </lineage>
</organism>
<dbReference type="Pfam" id="PF00296">
    <property type="entry name" value="Bac_luciferase"/>
    <property type="match status" value="1"/>
</dbReference>
<keyword evidence="5" id="KW-1185">Reference proteome</keyword>